<feature type="compositionally biased region" description="Polar residues" evidence="1">
    <location>
        <begin position="182"/>
        <end position="204"/>
    </location>
</feature>
<protein>
    <submittedName>
        <fullName evidence="3">Zinc-ribbon domain-containing protein</fullName>
    </submittedName>
</protein>
<dbReference type="PANTHER" id="PTHR40038">
    <property type="entry name" value="MEMBRANE-ASSOCIATED PROTEIN TCAA"/>
    <property type="match status" value="1"/>
</dbReference>
<keyword evidence="4" id="KW-1185">Reference proteome</keyword>
<feature type="domain" description="Zinc-ribbon" evidence="2">
    <location>
        <begin position="230"/>
        <end position="251"/>
    </location>
</feature>
<evidence type="ECO:0000313" key="3">
    <source>
        <dbReference type="EMBL" id="QNM09311.1"/>
    </source>
</evidence>
<name>A0A7G9GES9_9FIRM</name>
<dbReference type="Pfam" id="PF13240">
    <property type="entry name" value="Zn_Ribbon_1"/>
    <property type="match status" value="4"/>
</dbReference>
<feature type="domain" description="Zinc-ribbon" evidence="2">
    <location>
        <begin position="129"/>
        <end position="150"/>
    </location>
</feature>
<gene>
    <name evidence="3" type="ORF">H9Q79_03205</name>
</gene>
<dbReference type="RefSeq" id="WP_249329181.1">
    <property type="nucleotide sequence ID" value="NZ_CP060635.1"/>
</dbReference>
<evidence type="ECO:0000256" key="1">
    <source>
        <dbReference type="SAM" id="MobiDB-lite"/>
    </source>
</evidence>
<dbReference type="EMBL" id="CP060635">
    <property type="protein sequence ID" value="QNM09311.1"/>
    <property type="molecule type" value="Genomic_DNA"/>
</dbReference>
<dbReference type="KEGG" id="whj:H9Q79_03205"/>
<organism evidence="3 4">
    <name type="scientific">Wansuia hejianensis</name>
    <dbReference type="NCBI Taxonomy" id="2763667"/>
    <lineage>
        <taxon>Bacteria</taxon>
        <taxon>Bacillati</taxon>
        <taxon>Bacillota</taxon>
        <taxon>Clostridia</taxon>
        <taxon>Lachnospirales</taxon>
        <taxon>Lachnospiraceae</taxon>
        <taxon>Wansuia</taxon>
    </lineage>
</organism>
<reference evidence="3 4" key="1">
    <citation type="submission" date="2020-08" db="EMBL/GenBank/DDBJ databases">
        <authorList>
            <person name="Liu C."/>
            <person name="Sun Q."/>
        </authorList>
    </citation>
    <scope>NUCLEOTIDE SEQUENCE [LARGE SCALE GENOMIC DNA]</scope>
    <source>
        <strain evidence="3 4">NSJ-29</strain>
    </source>
</reference>
<dbReference type="PANTHER" id="PTHR40038:SF1">
    <property type="entry name" value="MEMBRANE-ASSOCIATED PROTEIN TCAA"/>
    <property type="match status" value="1"/>
</dbReference>
<dbReference type="AlphaFoldDB" id="A0A7G9GES9"/>
<dbReference type="Proteomes" id="UP000515860">
    <property type="component" value="Chromosome"/>
</dbReference>
<accession>A0A7G9GES9</accession>
<feature type="region of interest" description="Disordered" evidence="1">
    <location>
        <begin position="278"/>
        <end position="300"/>
    </location>
</feature>
<proteinExistence type="predicted"/>
<sequence>MFENLGKKIVGFGNGVKRGTQTFSETVSLNAKIDECKKELANCYSQLGQNYYERNKNNAPAEYQGIFDRITMLNQTIVQCQEQIKIIKGVRQCPNCGADVASNVMFCGNCGYSMPPSAGAQAPANGPVCANCGAPLEADAMFCTTCGAKVTAPVQQPVYEQPASQPQQYGQPAYEQPVYEQPAQQSELYGQPIQQPENSEQPASQPGAFEQSAFQAGEEQPADEAAGRICPKCGTQLAFDAAFCNNCGASLLAEEAAPQENYNYNQPAYGVTEEVQAEQPAVEEVPEFQGSEQPGSGQPAEDVKFCPNCGTKLESDALFCAECGTKVG</sequence>
<evidence type="ECO:0000259" key="2">
    <source>
        <dbReference type="Pfam" id="PF13240"/>
    </source>
</evidence>
<dbReference type="InterPro" id="IPR026870">
    <property type="entry name" value="Zinc_ribbon_dom"/>
</dbReference>
<feature type="domain" description="Zinc-ribbon" evidence="2">
    <location>
        <begin position="305"/>
        <end position="327"/>
    </location>
</feature>
<evidence type="ECO:0000313" key="4">
    <source>
        <dbReference type="Proteomes" id="UP000515860"/>
    </source>
</evidence>
<feature type="domain" description="Zinc-ribbon" evidence="2">
    <location>
        <begin position="93"/>
        <end position="113"/>
    </location>
</feature>
<feature type="region of interest" description="Disordered" evidence="1">
    <location>
        <begin position="159"/>
        <end position="220"/>
    </location>
</feature>